<protein>
    <submittedName>
        <fullName evidence="1">Uncharacterized protein</fullName>
    </submittedName>
</protein>
<evidence type="ECO:0000313" key="1">
    <source>
        <dbReference type="EMBL" id="TWI00993.1"/>
    </source>
</evidence>
<evidence type="ECO:0000313" key="2">
    <source>
        <dbReference type="Proteomes" id="UP000315167"/>
    </source>
</evidence>
<keyword evidence="2" id="KW-1185">Reference proteome</keyword>
<proteinExistence type="predicted"/>
<dbReference type="AlphaFoldDB" id="A0A562L069"/>
<gene>
    <name evidence="1" type="ORF">IP90_02615</name>
</gene>
<comment type="caution">
    <text evidence="1">The sequence shown here is derived from an EMBL/GenBank/DDBJ whole genome shotgun (WGS) entry which is preliminary data.</text>
</comment>
<organism evidence="1 2">
    <name type="scientific">Luteimonas cucumeris</name>
    <dbReference type="NCBI Taxonomy" id="985012"/>
    <lineage>
        <taxon>Bacteria</taxon>
        <taxon>Pseudomonadati</taxon>
        <taxon>Pseudomonadota</taxon>
        <taxon>Gammaproteobacteria</taxon>
        <taxon>Lysobacterales</taxon>
        <taxon>Lysobacteraceae</taxon>
        <taxon>Luteimonas</taxon>
    </lineage>
</organism>
<dbReference type="RefSeq" id="WP_144900102.1">
    <property type="nucleotide sequence ID" value="NZ_VLKN01000006.1"/>
</dbReference>
<dbReference type="Proteomes" id="UP000315167">
    <property type="component" value="Unassembled WGS sequence"/>
</dbReference>
<name>A0A562L069_9GAMM</name>
<dbReference type="EMBL" id="VLKN01000006">
    <property type="protein sequence ID" value="TWI00993.1"/>
    <property type="molecule type" value="Genomic_DNA"/>
</dbReference>
<sequence length="90" mass="9840">MDPISLEELALLDVLDRIDQMLEFGRNSIDLQQRLIDNGLVVVEEGAFRLSDAGIERCKSLHHRVVADTEAAALLAAQGNDDVRPEADAA</sequence>
<dbReference type="OrthoDB" id="5976043at2"/>
<accession>A0A562L069</accession>
<reference evidence="1 2" key="1">
    <citation type="journal article" date="2015" name="Stand. Genomic Sci.">
        <title>Genomic Encyclopedia of Bacterial and Archaeal Type Strains, Phase III: the genomes of soil and plant-associated and newly described type strains.</title>
        <authorList>
            <person name="Whitman W.B."/>
            <person name="Woyke T."/>
            <person name="Klenk H.P."/>
            <person name="Zhou Y."/>
            <person name="Lilburn T.G."/>
            <person name="Beck B.J."/>
            <person name="De Vos P."/>
            <person name="Vandamme P."/>
            <person name="Eisen J.A."/>
            <person name="Garrity G."/>
            <person name="Hugenholtz P."/>
            <person name="Kyrpides N.C."/>
        </authorList>
    </citation>
    <scope>NUCLEOTIDE SEQUENCE [LARGE SCALE GENOMIC DNA]</scope>
    <source>
        <strain evidence="1 2">CGMCC 1.10821</strain>
    </source>
</reference>